<reference evidence="1 2" key="1">
    <citation type="journal article" date="2022" name="DNA Res.">
        <title>Chromosomal-level genome assembly of the orchid tree Bauhinia variegata (Leguminosae; Cercidoideae) supports the allotetraploid origin hypothesis of Bauhinia.</title>
        <authorList>
            <person name="Zhong Y."/>
            <person name="Chen Y."/>
            <person name="Zheng D."/>
            <person name="Pang J."/>
            <person name="Liu Y."/>
            <person name="Luo S."/>
            <person name="Meng S."/>
            <person name="Qian L."/>
            <person name="Wei D."/>
            <person name="Dai S."/>
            <person name="Zhou R."/>
        </authorList>
    </citation>
    <scope>NUCLEOTIDE SEQUENCE [LARGE SCALE GENOMIC DNA]</scope>
    <source>
        <strain evidence="1">BV-YZ2020</strain>
    </source>
</reference>
<keyword evidence="2" id="KW-1185">Reference proteome</keyword>
<dbReference type="EMBL" id="CM039438">
    <property type="protein sequence ID" value="KAI4301369.1"/>
    <property type="molecule type" value="Genomic_DNA"/>
</dbReference>
<sequence length="569" mass="62677">MSNISGEEGSFSSGNTGEEVHQENEQQQLQNHLHNSSSGPSGACHSNGSSNQQQQQPAKKKRNLPGTPGMQIRQPLNYLDYYPNAEVIALSPTTLMATNRFVCEICNKGFQRDQNLQLHRRGHNLPWKLRQRTTTEVKKRVFVCPEPSCVHHNPARALGDLTGIKKHYSRKHGEKKWKCDKCSKKYAVQSDWKAHQKTCGTREYKCDCGTIFSRRDSFITHRAFCDALTEENNRVNQGLSSGMPPNLQNQMPDLMSTIPMSTNTASEYSNYDPKNPMKSLPQELVSMPFNPMSMGGGMFSNSSGSLFGGPKSNSPSSSTLQLSSNSSSGLNYFTDSKNGGPISGSAHMSATALLQKAAQMGATASNSINSPMMQKSFVSSMTGPDPIRTPPYSGAMQHHNPSYDHFHPHPDQSHMAGINGSGAFTSPLFQKGQQEMSQLLDPDTPGPTMNEMGMFTQIFNIGNDHNPGLIKNMEREASNSTSLIHGRDAAEGNPMGQSRFGGSDMTTVHDFLGVGVPNSSTGNLHESQQHQQERLELEAINQQRLPLINHFHHHLPHGDSTMEKPIWDV</sequence>
<evidence type="ECO:0000313" key="1">
    <source>
        <dbReference type="EMBL" id="KAI4301369.1"/>
    </source>
</evidence>
<comment type="caution">
    <text evidence="1">The sequence shown here is derived from an EMBL/GenBank/DDBJ whole genome shotgun (WGS) entry which is preliminary data.</text>
</comment>
<gene>
    <name evidence="1" type="ORF">L6164_034656</name>
</gene>
<organism evidence="1 2">
    <name type="scientific">Bauhinia variegata</name>
    <name type="common">Purple orchid tree</name>
    <name type="synonym">Phanera variegata</name>
    <dbReference type="NCBI Taxonomy" id="167791"/>
    <lineage>
        <taxon>Eukaryota</taxon>
        <taxon>Viridiplantae</taxon>
        <taxon>Streptophyta</taxon>
        <taxon>Embryophyta</taxon>
        <taxon>Tracheophyta</taxon>
        <taxon>Spermatophyta</taxon>
        <taxon>Magnoliopsida</taxon>
        <taxon>eudicotyledons</taxon>
        <taxon>Gunneridae</taxon>
        <taxon>Pentapetalae</taxon>
        <taxon>rosids</taxon>
        <taxon>fabids</taxon>
        <taxon>Fabales</taxon>
        <taxon>Fabaceae</taxon>
        <taxon>Cercidoideae</taxon>
        <taxon>Cercideae</taxon>
        <taxon>Bauhiniinae</taxon>
        <taxon>Bauhinia</taxon>
    </lineage>
</organism>
<dbReference type="Proteomes" id="UP000828941">
    <property type="component" value="Chromosome 13"/>
</dbReference>
<proteinExistence type="predicted"/>
<name>A0ACB9KVC7_BAUVA</name>
<accession>A0ACB9KVC7</accession>
<protein>
    <submittedName>
        <fullName evidence="1">Uncharacterized protein</fullName>
    </submittedName>
</protein>
<evidence type="ECO:0000313" key="2">
    <source>
        <dbReference type="Proteomes" id="UP000828941"/>
    </source>
</evidence>